<dbReference type="Gene3D" id="1.25.40.290">
    <property type="entry name" value="ARM repeat domains"/>
    <property type="match status" value="1"/>
</dbReference>
<keyword evidence="2" id="KW-1185">Reference proteome</keyword>
<dbReference type="RefSeq" id="WP_135681212.1">
    <property type="nucleotide sequence ID" value="NZ_RQFF01000037.1"/>
</dbReference>
<comment type="caution">
    <text evidence="1">The sequence shown here is derived from an EMBL/GenBank/DDBJ whole genome shotgun (WGS) entry which is preliminary data.</text>
</comment>
<evidence type="ECO:0000313" key="2">
    <source>
        <dbReference type="Proteomes" id="UP000297239"/>
    </source>
</evidence>
<reference evidence="1" key="1">
    <citation type="journal article" date="2019" name="PLoS Negl. Trop. Dis.">
        <title>Revisiting the worldwide diversity of Leptospira species in the environment.</title>
        <authorList>
            <person name="Vincent A.T."/>
            <person name="Schiettekatte O."/>
            <person name="Bourhy P."/>
            <person name="Veyrier F.J."/>
            <person name="Picardeau M."/>
        </authorList>
    </citation>
    <scope>NUCLEOTIDE SEQUENCE [LARGE SCALE GENOMIC DNA]</scope>
    <source>
        <strain evidence="1">201800293</strain>
    </source>
</reference>
<dbReference type="AlphaFoldDB" id="A0A6N4Q9B4"/>
<evidence type="ECO:0000313" key="1">
    <source>
        <dbReference type="EMBL" id="TGK67042.1"/>
    </source>
</evidence>
<dbReference type="Pfam" id="PF08713">
    <property type="entry name" value="DNA_alkylation"/>
    <property type="match status" value="1"/>
</dbReference>
<dbReference type="InterPro" id="IPR016024">
    <property type="entry name" value="ARM-type_fold"/>
</dbReference>
<sequence>MEPLKEMYSRDWVLGLGNHINRVDSNIKPLEFQKQVFSSPWKEMELKQRIDRLSDVLVQNWQGPIADIYPNIISLIHSLREEGVSDFNFPYIFLNDIVTKTGLDDFDSSMKALEKITVFSSAEFAIRFFYKHHFQKTLKQMQTWSKHKEPFVRRLASEGSRPMLPWGIGIPEIKQNPEIHLSILKTLWDDENEIVRRSVANHLNDISKLNPDLVLEFCETRFGKSKELDKNLKHALRTLLKKGNKKSLSFFSYNTKWKPAKINLTLNKKEIKVGDSLEFEVSINQTPKDTTKIRIENKIGFLLGSGKHGYKVFQLGERNLLPKEKIKITKRHSFAPITTRVYYPGIHTISILLNGNEYKLQKFELKGLKSKNV</sequence>
<dbReference type="SUPFAM" id="SSF48371">
    <property type="entry name" value="ARM repeat"/>
    <property type="match status" value="1"/>
</dbReference>
<dbReference type="EMBL" id="RQFF01000037">
    <property type="protein sequence ID" value="TGK67042.1"/>
    <property type="molecule type" value="Genomic_DNA"/>
</dbReference>
<dbReference type="Proteomes" id="UP000297239">
    <property type="component" value="Unassembled WGS sequence"/>
</dbReference>
<name>A0A6N4Q9B4_9LEPT</name>
<dbReference type="OrthoDB" id="9797162at2"/>
<proteinExistence type="predicted"/>
<protein>
    <submittedName>
        <fullName evidence="1">DNA alkylation repair protein</fullName>
    </submittedName>
</protein>
<organism evidence="1 2">
    <name type="scientific">Leptospira kanakyensis</name>
    <dbReference type="NCBI Taxonomy" id="2484968"/>
    <lineage>
        <taxon>Bacteria</taxon>
        <taxon>Pseudomonadati</taxon>
        <taxon>Spirochaetota</taxon>
        <taxon>Spirochaetia</taxon>
        <taxon>Leptospirales</taxon>
        <taxon>Leptospiraceae</taxon>
        <taxon>Leptospira</taxon>
    </lineage>
</organism>
<accession>A0A6N4Q9B4</accession>
<dbReference type="InterPro" id="IPR014825">
    <property type="entry name" value="DNA_alkylation"/>
</dbReference>
<gene>
    <name evidence="1" type="ORF">EHQ18_18245</name>
</gene>